<dbReference type="Proteomes" id="UP000236742">
    <property type="component" value="Unassembled WGS sequence"/>
</dbReference>
<dbReference type="GO" id="GO:0035438">
    <property type="term" value="F:cyclic-di-GMP binding"/>
    <property type="evidence" value="ECO:0007669"/>
    <property type="project" value="InterPro"/>
</dbReference>
<reference evidence="4 5" key="1">
    <citation type="submission" date="2016-10" db="EMBL/GenBank/DDBJ databases">
        <authorList>
            <person name="de Groot N.N."/>
        </authorList>
    </citation>
    <scope>NUCLEOTIDE SEQUENCE [LARGE SCALE GENOMIC DNA]</scope>
    <source>
        <strain evidence="4 5">DSM 23413</strain>
    </source>
</reference>
<dbReference type="AlphaFoldDB" id="A0A1H5W1E8"/>
<keyword evidence="2" id="KW-0472">Membrane</keyword>
<feature type="transmembrane region" description="Helical" evidence="2">
    <location>
        <begin position="189"/>
        <end position="209"/>
    </location>
</feature>
<protein>
    <submittedName>
        <fullName evidence="4">PilZ domain-containing protein</fullName>
    </submittedName>
</protein>
<evidence type="ECO:0000256" key="2">
    <source>
        <dbReference type="SAM" id="Phobius"/>
    </source>
</evidence>
<feature type="domain" description="PilZ" evidence="3">
    <location>
        <begin position="217"/>
        <end position="300"/>
    </location>
</feature>
<proteinExistence type="predicted"/>
<gene>
    <name evidence="4" type="ORF">SAMN05421751_10729</name>
</gene>
<feature type="region of interest" description="Disordered" evidence="1">
    <location>
        <begin position="142"/>
        <end position="176"/>
    </location>
</feature>
<dbReference type="SUPFAM" id="SSF141371">
    <property type="entry name" value="PilZ domain-like"/>
    <property type="match status" value="1"/>
</dbReference>
<keyword evidence="5" id="KW-1185">Reference proteome</keyword>
<evidence type="ECO:0000256" key="1">
    <source>
        <dbReference type="SAM" id="MobiDB-lite"/>
    </source>
</evidence>
<dbReference type="EMBL" id="FNVD01000007">
    <property type="protein sequence ID" value="SEF92627.1"/>
    <property type="molecule type" value="Genomic_DNA"/>
</dbReference>
<sequence length="325" mass="35321">MIRDLTFIAVLAVTPVTGLAEHDCQSLDWLVRLYHASLVVTGSASDGSANGAAVSDLREGIPIDQLDDRLAAAGLSDQAPKITAFLRDLNEAIADGRENPAENALPPGLADRIRLHAKAIGALLDSLRCDVDPAFRAESVAERPALPAERAPAPASPPAAVRAGSPTASADRPRPRGQMEAWAFPEPPLWLVVLGLLLVPVTIFGGRIYHQWTAVRKRRWRRFYCHIECAVLLPGTGPGRFVNGTLVDISQMGAKVFIGRPLSPDERSVDILFSGHRKSARVVWSNTLYFGAVFQSALPRSDLLALLRENRDARRAQRARSLRIS</sequence>
<dbReference type="Pfam" id="PF07238">
    <property type="entry name" value="PilZ"/>
    <property type="match status" value="1"/>
</dbReference>
<keyword evidence="2" id="KW-1133">Transmembrane helix</keyword>
<feature type="compositionally biased region" description="Low complexity" evidence="1">
    <location>
        <begin position="142"/>
        <end position="166"/>
    </location>
</feature>
<organism evidence="4 5">
    <name type="scientific">Jhaorihella thermophila</name>
    <dbReference type="NCBI Taxonomy" id="488547"/>
    <lineage>
        <taxon>Bacteria</taxon>
        <taxon>Pseudomonadati</taxon>
        <taxon>Pseudomonadota</taxon>
        <taxon>Alphaproteobacteria</taxon>
        <taxon>Rhodobacterales</taxon>
        <taxon>Paracoccaceae</taxon>
        <taxon>Jhaorihella</taxon>
    </lineage>
</organism>
<keyword evidence="2" id="KW-0812">Transmembrane</keyword>
<evidence type="ECO:0000313" key="4">
    <source>
        <dbReference type="EMBL" id="SEF92627.1"/>
    </source>
</evidence>
<evidence type="ECO:0000259" key="3">
    <source>
        <dbReference type="Pfam" id="PF07238"/>
    </source>
</evidence>
<evidence type="ECO:0000313" key="5">
    <source>
        <dbReference type="Proteomes" id="UP000236742"/>
    </source>
</evidence>
<accession>A0A1H5W1E8</accession>
<name>A0A1H5W1E8_9RHOB</name>
<dbReference type="InterPro" id="IPR009875">
    <property type="entry name" value="PilZ_domain"/>
</dbReference>